<evidence type="ECO:0000313" key="4">
    <source>
        <dbReference type="Proteomes" id="UP000694545"/>
    </source>
</evidence>
<dbReference type="GO" id="GO:0016020">
    <property type="term" value="C:membrane"/>
    <property type="evidence" value="ECO:0007669"/>
    <property type="project" value="InterPro"/>
</dbReference>
<dbReference type="Pfam" id="PF05210">
    <property type="entry name" value="Sprouty"/>
    <property type="match status" value="1"/>
</dbReference>
<feature type="compositionally biased region" description="Polar residues" evidence="2">
    <location>
        <begin position="130"/>
        <end position="139"/>
    </location>
</feature>
<keyword evidence="4" id="KW-1185">Reference proteome</keyword>
<sequence>VLVQLQHGSAMPLVSGTAEPSSEEIMDPVPEEIQQVLSIDRICAIRATNDYVERPPFAKPAPPILPLSQPLQPAHKPEVTQERLMSSVFQDLHGSQGLPLPQPLSHSSTASSISHSTSASEQRLLGGITPSHSGNSLIRTQPRAGDSKPEELLKATAGKSAFHAGHIFICEECGHCKCAHCAAARSLPSCWLCNQRCLCSPENLIDYGTCLCCVKGIFYHCSSDDEDTCADDPCSCVPGSCCARWVAMGFLSLLMPCLCCYFPTLGCLKLCQRGYDAVKRPGCRCQNHTNTVCRKISSTSGATFPKALDKPV</sequence>
<dbReference type="GO" id="GO:0040037">
    <property type="term" value="P:negative regulation of fibroblast growth factor receptor signaling pathway"/>
    <property type="evidence" value="ECO:0007669"/>
    <property type="project" value="TreeGrafter"/>
</dbReference>
<dbReference type="PANTHER" id="PTHR12365">
    <property type="entry name" value="SPROUTY"/>
    <property type="match status" value="1"/>
</dbReference>
<feature type="region of interest" description="Disordered" evidence="2">
    <location>
        <begin position="95"/>
        <end position="148"/>
    </location>
</feature>
<feature type="compositionally biased region" description="Low complexity" evidence="2">
    <location>
        <begin position="105"/>
        <end position="120"/>
    </location>
</feature>
<dbReference type="Proteomes" id="UP000694545">
    <property type="component" value="Unplaced"/>
</dbReference>
<dbReference type="PANTHER" id="PTHR12365:SF9">
    <property type="entry name" value="PROTEIN SPROUTY HOMOLOG 3"/>
    <property type="match status" value="1"/>
</dbReference>
<protein>
    <submittedName>
        <fullName evidence="3">Sprouty RTK signaling antagonist 3</fullName>
    </submittedName>
</protein>
<dbReference type="Ensembl" id="ENSVKKT00000021408.1">
    <property type="protein sequence ID" value="ENSVKKP00000020886.1"/>
    <property type="gene ID" value="ENSVKKG00000014032.1"/>
</dbReference>
<proteinExistence type="inferred from homology"/>
<dbReference type="InterPro" id="IPR051192">
    <property type="entry name" value="Sprouty_domain"/>
</dbReference>
<dbReference type="GO" id="GO:0046580">
    <property type="term" value="P:negative regulation of Ras protein signal transduction"/>
    <property type="evidence" value="ECO:0007669"/>
    <property type="project" value="TreeGrafter"/>
</dbReference>
<organism evidence="3 4">
    <name type="scientific">Varanus komodoensis</name>
    <name type="common">Komodo dragon</name>
    <dbReference type="NCBI Taxonomy" id="61221"/>
    <lineage>
        <taxon>Eukaryota</taxon>
        <taxon>Metazoa</taxon>
        <taxon>Chordata</taxon>
        <taxon>Craniata</taxon>
        <taxon>Vertebrata</taxon>
        <taxon>Euteleostomi</taxon>
        <taxon>Lepidosauria</taxon>
        <taxon>Squamata</taxon>
        <taxon>Bifurcata</taxon>
        <taxon>Unidentata</taxon>
        <taxon>Episquamata</taxon>
        <taxon>Toxicofera</taxon>
        <taxon>Anguimorpha</taxon>
        <taxon>Paleoanguimorpha</taxon>
        <taxon>Varanoidea</taxon>
        <taxon>Varanidae</taxon>
        <taxon>Varanus</taxon>
    </lineage>
</organism>
<reference evidence="3" key="2">
    <citation type="submission" date="2025-09" db="UniProtKB">
        <authorList>
            <consortium name="Ensembl"/>
        </authorList>
    </citation>
    <scope>IDENTIFICATION</scope>
</reference>
<name>A0A8D2LDK0_VARKO</name>
<dbReference type="GO" id="GO:0048513">
    <property type="term" value="P:animal organ development"/>
    <property type="evidence" value="ECO:0007669"/>
    <property type="project" value="TreeGrafter"/>
</dbReference>
<reference evidence="3" key="1">
    <citation type="submission" date="2025-08" db="UniProtKB">
        <authorList>
            <consortium name="Ensembl"/>
        </authorList>
    </citation>
    <scope>IDENTIFICATION</scope>
</reference>
<evidence type="ECO:0000256" key="1">
    <source>
        <dbReference type="ARBA" id="ARBA00010964"/>
    </source>
</evidence>
<accession>A0A8D2LDK0</accession>
<dbReference type="PROSITE" id="PS51227">
    <property type="entry name" value="SPR"/>
    <property type="match status" value="1"/>
</dbReference>
<comment type="similarity">
    <text evidence="1">Belongs to the sprouty family.</text>
</comment>
<dbReference type="GO" id="GO:0005829">
    <property type="term" value="C:cytosol"/>
    <property type="evidence" value="ECO:0007669"/>
    <property type="project" value="TreeGrafter"/>
</dbReference>
<dbReference type="OMA" id="CQNHTNT"/>
<dbReference type="AlphaFoldDB" id="A0A8D2LDK0"/>
<dbReference type="InterPro" id="IPR007875">
    <property type="entry name" value="Sprouty"/>
</dbReference>
<evidence type="ECO:0000256" key="2">
    <source>
        <dbReference type="SAM" id="MobiDB-lite"/>
    </source>
</evidence>
<evidence type="ECO:0000313" key="3">
    <source>
        <dbReference type="Ensembl" id="ENSVKKP00000020886.1"/>
    </source>
</evidence>